<protein>
    <submittedName>
        <fullName evidence="3">Protein SCO1</fullName>
    </submittedName>
</protein>
<comment type="caution">
    <text evidence="3">The sequence shown here is derived from an EMBL/GenBank/DDBJ whole genome shotgun (WGS) entry which is preliminary data.</text>
</comment>
<accession>A0ABM9PAJ3</accession>
<sequence length="225" mass="25875">MDLKFFKKSKSTIIFLLVFTAVGIPVFYHLVKADTKLPIYNPADINPKLVDASVRNKTKNHTIGDFSLINQNGETVTNADYDGKIYVADFFFTRCQTICILMAYNMTELQEHYKNDDEVMFLSHSVTPVMDSVPQLRKYANEKGVIDGKWNVTTGDKKHIYNLARKHYFATLDEGDGGANDWVHTENFVLIDKDRRIRGVYDGTKKENMQKIIDDITLLKEEYAK</sequence>
<name>A0ABM9PAJ3_9FLAO</name>
<feature type="transmembrane region" description="Helical" evidence="2">
    <location>
        <begin position="12"/>
        <end position="31"/>
    </location>
</feature>
<dbReference type="InterPro" id="IPR003782">
    <property type="entry name" value="SCO1/SenC"/>
</dbReference>
<evidence type="ECO:0000256" key="1">
    <source>
        <dbReference type="ARBA" id="ARBA00010996"/>
    </source>
</evidence>
<evidence type="ECO:0000256" key="2">
    <source>
        <dbReference type="SAM" id="Phobius"/>
    </source>
</evidence>
<proteinExistence type="inferred from homology"/>
<dbReference type="CDD" id="cd02968">
    <property type="entry name" value="SCO"/>
    <property type="match status" value="1"/>
</dbReference>
<dbReference type="SUPFAM" id="SSF52833">
    <property type="entry name" value="Thioredoxin-like"/>
    <property type="match status" value="1"/>
</dbReference>
<dbReference type="Pfam" id="PF02630">
    <property type="entry name" value="SCO1-SenC"/>
    <property type="match status" value="1"/>
</dbReference>
<dbReference type="Proteomes" id="UP001497527">
    <property type="component" value="Unassembled WGS sequence"/>
</dbReference>
<keyword evidence="2" id="KW-0472">Membrane</keyword>
<comment type="similarity">
    <text evidence="1">Belongs to the SCO1/2 family.</text>
</comment>
<keyword evidence="2" id="KW-1133">Transmembrane helix</keyword>
<dbReference type="PANTHER" id="PTHR12151">
    <property type="entry name" value="ELECTRON TRANSPORT PROTIN SCO1/SENC FAMILY MEMBER"/>
    <property type="match status" value="1"/>
</dbReference>
<evidence type="ECO:0000313" key="3">
    <source>
        <dbReference type="EMBL" id="CAL2102587.1"/>
    </source>
</evidence>
<dbReference type="RefSeq" id="WP_348716028.1">
    <property type="nucleotide sequence ID" value="NZ_CAXJIO010000011.1"/>
</dbReference>
<organism evidence="3 4">
    <name type="scientific">Tenacibaculum polynesiense</name>
    <dbReference type="NCBI Taxonomy" id="3137857"/>
    <lineage>
        <taxon>Bacteria</taxon>
        <taxon>Pseudomonadati</taxon>
        <taxon>Bacteroidota</taxon>
        <taxon>Flavobacteriia</taxon>
        <taxon>Flavobacteriales</taxon>
        <taxon>Flavobacteriaceae</taxon>
        <taxon>Tenacibaculum</taxon>
    </lineage>
</organism>
<dbReference type="EMBL" id="CAXJIO010000011">
    <property type="protein sequence ID" value="CAL2102587.1"/>
    <property type="molecule type" value="Genomic_DNA"/>
</dbReference>
<gene>
    <name evidence="3" type="ORF">T190423A01A_20338</name>
</gene>
<dbReference type="PANTHER" id="PTHR12151:SF25">
    <property type="entry name" value="LINALOOL DEHYDRATASE_ISOMERASE DOMAIN-CONTAINING PROTEIN"/>
    <property type="match status" value="1"/>
</dbReference>
<keyword evidence="2" id="KW-0812">Transmembrane</keyword>
<evidence type="ECO:0000313" key="4">
    <source>
        <dbReference type="Proteomes" id="UP001497527"/>
    </source>
</evidence>
<dbReference type="Gene3D" id="3.40.30.10">
    <property type="entry name" value="Glutaredoxin"/>
    <property type="match status" value="1"/>
</dbReference>
<reference evidence="3 4" key="1">
    <citation type="submission" date="2024-05" db="EMBL/GenBank/DDBJ databases">
        <authorList>
            <person name="Duchaud E."/>
        </authorList>
    </citation>
    <scope>NUCLEOTIDE SEQUENCE [LARGE SCALE GENOMIC DNA]</scope>
    <source>
        <strain evidence="3">Ena-SAMPLE-TAB-13-05-2024-13:56:06:370-140308</strain>
    </source>
</reference>
<keyword evidence="4" id="KW-1185">Reference proteome</keyword>
<dbReference type="InterPro" id="IPR036249">
    <property type="entry name" value="Thioredoxin-like_sf"/>
</dbReference>